<evidence type="ECO:0000256" key="1">
    <source>
        <dbReference type="SAM" id="MobiDB-lite"/>
    </source>
</evidence>
<feature type="compositionally biased region" description="Polar residues" evidence="1">
    <location>
        <begin position="73"/>
        <end position="89"/>
    </location>
</feature>
<keyword evidence="3" id="KW-1185">Reference proteome</keyword>
<accession>A0ABR2VAM3</accession>
<dbReference type="Proteomes" id="UP001408356">
    <property type="component" value="Unassembled WGS sequence"/>
</dbReference>
<dbReference type="EMBL" id="JARVKF010000066">
    <property type="protein sequence ID" value="KAK9423673.1"/>
    <property type="molecule type" value="Genomic_DNA"/>
</dbReference>
<feature type="compositionally biased region" description="Polar residues" evidence="1">
    <location>
        <begin position="49"/>
        <end position="60"/>
    </location>
</feature>
<proteinExistence type="predicted"/>
<name>A0ABR2VAM3_9PEZI</name>
<feature type="region of interest" description="Disordered" evidence="1">
    <location>
        <begin position="1"/>
        <end position="26"/>
    </location>
</feature>
<sequence length="143" mass="15330">MHGTKDEAVEYEAGPTEQSFEHELSQGGYPAAQDMEATTFAEAATSSSGQGLTYHHSSGGQAPERGDFDLGEQDTTTLPIRGSATHSFGTGDIIQSSYSGTTAHASFSQETHVFTETSEEFHEPGKRSGSKKKGHSHHRRSGR</sequence>
<feature type="compositionally biased region" description="Basic residues" evidence="1">
    <location>
        <begin position="128"/>
        <end position="143"/>
    </location>
</feature>
<organism evidence="2 3">
    <name type="scientific">Seiridium unicorne</name>
    <dbReference type="NCBI Taxonomy" id="138068"/>
    <lineage>
        <taxon>Eukaryota</taxon>
        <taxon>Fungi</taxon>
        <taxon>Dikarya</taxon>
        <taxon>Ascomycota</taxon>
        <taxon>Pezizomycotina</taxon>
        <taxon>Sordariomycetes</taxon>
        <taxon>Xylariomycetidae</taxon>
        <taxon>Amphisphaeriales</taxon>
        <taxon>Sporocadaceae</taxon>
        <taxon>Seiridium</taxon>
    </lineage>
</organism>
<protein>
    <recommendedName>
        <fullName evidence="4">Dehydrin</fullName>
    </recommendedName>
</protein>
<gene>
    <name evidence="2" type="ORF">SUNI508_13967</name>
</gene>
<evidence type="ECO:0000313" key="2">
    <source>
        <dbReference type="EMBL" id="KAK9423673.1"/>
    </source>
</evidence>
<reference evidence="2 3" key="1">
    <citation type="journal article" date="2024" name="J. Plant Pathol.">
        <title>Sequence and assembly of the genome of Seiridium unicorne, isolate CBS 538.82, causal agent of cypress canker disease.</title>
        <authorList>
            <person name="Scali E."/>
            <person name="Rocca G.D."/>
            <person name="Danti R."/>
            <person name="Garbelotto M."/>
            <person name="Barberini S."/>
            <person name="Baroncelli R."/>
            <person name="Emiliani G."/>
        </authorList>
    </citation>
    <scope>NUCLEOTIDE SEQUENCE [LARGE SCALE GENOMIC DNA]</scope>
    <source>
        <strain evidence="2 3">BM-138-508</strain>
    </source>
</reference>
<feature type="region of interest" description="Disordered" evidence="1">
    <location>
        <begin position="109"/>
        <end position="143"/>
    </location>
</feature>
<evidence type="ECO:0008006" key="4">
    <source>
        <dbReference type="Google" id="ProtNLM"/>
    </source>
</evidence>
<feature type="region of interest" description="Disordered" evidence="1">
    <location>
        <begin position="41"/>
        <end position="89"/>
    </location>
</feature>
<comment type="caution">
    <text evidence="2">The sequence shown here is derived from an EMBL/GenBank/DDBJ whole genome shotgun (WGS) entry which is preliminary data.</text>
</comment>
<evidence type="ECO:0000313" key="3">
    <source>
        <dbReference type="Proteomes" id="UP001408356"/>
    </source>
</evidence>